<evidence type="ECO:0000313" key="18">
    <source>
        <dbReference type="Proteomes" id="UP001161497"/>
    </source>
</evidence>
<dbReference type="PROSITE" id="PS51257">
    <property type="entry name" value="PROKAR_LIPOPROTEIN"/>
    <property type="match status" value="1"/>
</dbReference>
<comment type="function">
    <text evidence="14">Involved in mercury resistance. Probably transfers a mercuric ion from the periplasmic Hg(2+)-binding protein MerP to the cytoplasmic mercuric reductase MerA.</text>
</comment>
<evidence type="ECO:0000313" key="17">
    <source>
        <dbReference type="EMBL" id="CAI9084581.1"/>
    </source>
</evidence>
<protein>
    <recommendedName>
        <fullName evidence="3">Mercuric transport protein MerT</fullName>
    </recommendedName>
    <alternativeName>
        <fullName evidence="13">Mercury ion transport protein</fullName>
    </alternativeName>
</protein>
<dbReference type="RefSeq" id="WP_009058127.1">
    <property type="nucleotide sequence ID" value="NZ_JAHXRZ010000003.1"/>
</dbReference>
<evidence type="ECO:0000256" key="13">
    <source>
        <dbReference type="ARBA" id="ARBA00030934"/>
    </source>
</evidence>
<dbReference type="Pfam" id="PF02411">
    <property type="entry name" value="MerT"/>
    <property type="match status" value="1"/>
</dbReference>
<evidence type="ECO:0000256" key="14">
    <source>
        <dbReference type="ARBA" id="ARBA00045720"/>
    </source>
</evidence>
<keyword evidence="11 15" id="KW-1133">Transmembrane helix</keyword>
<dbReference type="PROSITE" id="PS50846">
    <property type="entry name" value="HMA_2"/>
    <property type="match status" value="1"/>
</dbReference>
<feature type="domain" description="HMA" evidence="16">
    <location>
        <begin position="128"/>
        <end position="194"/>
    </location>
</feature>
<evidence type="ECO:0000256" key="2">
    <source>
        <dbReference type="ARBA" id="ARBA00008224"/>
    </source>
</evidence>
<dbReference type="EMBL" id="OX458932">
    <property type="protein sequence ID" value="CAI9084581.1"/>
    <property type="molecule type" value="Genomic_DNA"/>
</dbReference>
<keyword evidence="4" id="KW-0813">Transport</keyword>
<keyword evidence="7" id="KW-0997">Cell inner membrane</keyword>
<keyword evidence="5" id="KW-0475">Mercuric resistance</keyword>
<dbReference type="Pfam" id="PF00403">
    <property type="entry name" value="HMA"/>
    <property type="match status" value="1"/>
</dbReference>
<evidence type="ECO:0000256" key="12">
    <source>
        <dbReference type="ARBA" id="ARBA00023136"/>
    </source>
</evidence>
<organism evidence="17 18">
    <name type="scientific">Candidatus Methylacidiphilum fumarolicum</name>
    <dbReference type="NCBI Taxonomy" id="591154"/>
    <lineage>
        <taxon>Bacteria</taxon>
        <taxon>Pseudomonadati</taxon>
        <taxon>Verrucomicrobiota</taxon>
        <taxon>Methylacidiphilae</taxon>
        <taxon>Methylacidiphilales</taxon>
        <taxon>Methylacidiphilaceae</taxon>
        <taxon>Methylacidiphilum (ex Ratnadevi et al. 2023)</taxon>
    </lineage>
</organism>
<evidence type="ECO:0000256" key="6">
    <source>
        <dbReference type="ARBA" id="ARBA00022475"/>
    </source>
</evidence>
<evidence type="ECO:0000256" key="3">
    <source>
        <dbReference type="ARBA" id="ARBA00017053"/>
    </source>
</evidence>
<dbReference type="InterPro" id="IPR003457">
    <property type="entry name" value="Transprt_MerT"/>
</dbReference>
<dbReference type="SUPFAM" id="SSF55008">
    <property type="entry name" value="HMA, heavy metal-associated domain"/>
    <property type="match status" value="1"/>
</dbReference>
<evidence type="ECO:0000259" key="16">
    <source>
        <dbReference type="PROSITE" id="PS50846"/>
    </source>
</evidence>
<dbReference type="InterPro" id="IPR006121">
    <property type="entry name" value="HMA_dom"/>
</dbReference>
<evidence type="ECO:0000256" key="9">
    <source>
        <dbReference type="ARBA" id="ARBA00022723"/>
    </source>
</evidence>
<dbReference type="PANTHER" id="PTHR46594">
    <property type="entry name" value="P-TYPE CATION-TRANSPORTING ATPASE"/>
    <property type="match status" value="1"/>
</dbReference>
<keyword evidence="10" id="KW-0476">Mercury</keyword>
<dbReference type="Gene3D" id="3.30.70.100">
    <property type="match status" value="1"/>
</dbReference>
<accession>A0ABN8XBC4</accession>
<evidence type="ECO:0000256" key="4">
    <source>
        <dbReference type="ARBA" id="ARBA00022448"/>
    </source>
</evidence>
<sequence>MKASKFGILSAILAASCCVGPLLLAVLGISAGSVFFGRFHWFFLAAGGMVLVYAWWRFINEKSYCECESYKDSQRASASHTQKRTLLFLLGATAIFLLFLGMSLFQSFGSQSLASATLQNVMLKPGEAEMRIPIKGMSCVTCEIVIKDHLKKVSGVQWVKVSAAANEAIVVYDVNKTKVEELLSAIKDAGYEPGDPKLINSIK</sequence>
<evidence type="ECO:0000256" key="5">
    <source>
        <dbReference type="ARBA" id="ARBA00022466"/>
    </source>
</evidence>
<dbReference type="PANTHER" id="PTHR46594:SF4">
    <property type="entry name" value="P-TYPE CATION-TRANSPORTING ATPASE"/>
    <property type="match status" value="1"/>
</dbReference>
<evidence type="ECO:0000256" key="11">
    <source>
        <dbReference type="ARBA" id="ARBA00022989"/>
    </source>
</evidence>
<keyword evidence="9" id="KW-0479">Metal-binding</keyword>
<dbReference type="Gene3D" id="1.10.287.910">
    <property type="entry name" value="bacterial mercury transporter, merf"/>
    <property type="match status" value="1"/>
</dbReference>
<evidence type="ECO:0000256" key="15">
    <source>
        <dbReference type="SAM" id="Phobius"/>
    </source>
</evidence>
<dbReference type="InterPro" id="IPR036163">
    <property type="entry name" value="HMA_dom_sf"/>
</dbReference>
<keyword evidence="6" id="KW-1003">Cell membrane</keyword>
<gene>
    <name evidence="17" type="ORF">MFUM_0177</name>
</gene>
<proteinExistence type="inferred from homology"/>
<reference evidence="17" key="1">
    <citation type="submission" date="2023-03" db="EMBL/GenBank/DDBJ databases">
        <authorList>
            <person name="Cremers G."/>
            <person name="Picone N."/>
        </authorList>
    </citation>
    <scope>NUCLEOTIDE SEQUENCE</scope>
    <source>
        <strain evidence="17">Sample_alias</strain>
    </source>
</reference>
<evidence type="ECO:0000256" key="1">
    <source>
        <dbReference type="ARBA" id="ARBA00004429"/>
    </source>
</evidence>
<dbReference type="CDD" id="cd00371">
    <property type="entry name" value="HMA"/>
    <property type="match status" value="1"/>
</dbReference>
<evidence type="ECO:0000256" key="8">
    <source>
        <dbReference type="ARBA" id="ARBA00022692"/>
    </source>
</evidence>
<dbReference type="Proteomes" id="UP001161497">
    <property type="component" value="Chromosome"/>
</dbReference>
<evidence type="ECO:0000256" key="7">
    <source>
        <dbReference type="ARBA" id="ARBA00022519"/>
    </source>
</evidence>
<keyword evidence="8 15" id="KW-0812">Transmembrane</keyword>
<keyword evidence="18" id="KW-1185">Reference proteome</keyword>
<comment type="similarity">
    <text evidence="2">Belongs to the MerT family.</text>
</comment>
<feature type="transmembrane region" description="Helical" evidence="15">
    <location>
        <begin position="85"/>
        <end position="105"/>
    </location>
</feature>
<feature type="transmembrane region" description="Helical" evidence="15">
    <location>
        <begin position="38"/>
        <end position="56"/>
    </location>
</feature>
<name>A0ABN8XBC4_9BACT</name>
<keyword evidence="12 15" id="KW-0472">Membrane</keyword>
<comment type="subcellular location">
    <subcellularLocation>
        <location evidence="1">Cell inner membrane</location>
        <topology evidence="1">Multi-pass membrane protein</topology>
    </subcellularLocation>
</comment>
<evidence type="ECO:0000256" key="10">
    <source>
        <dbReference type="ARBA" id="ARBA00022914"/>
    </source>
</evidence>